<dbReference type="EMBL" id="CM000440">
    <property type="protein sequence ID" value="EDK87972.1"/>
    <property type="molecule type" value="Genomic_DNA"/>
</dbReference>
<organism evidence="1">
    <name type="scientific">Fusobacterium polymorphum ATCC 10953</name>
    <dbReference type="NCBI Taxonomy" id="393480"/>
    <lineage>
        <taxon>Bacteria</taxon>
        <taxon>Fusobacteriati</taxon>
        <taxon>Fusobacteriota</taxon>
        <taxon>Fusobacteriia</taxon>
        <taxon>Fusobacteriales</taxon>
        <taxon>Fusobacteriaceae</taxon>
        <taxon>Fusobacterium</taxon>
    </lineage>
</organism>
<dbReference type="HOGENOM" id="CLU_3382021_0_0_0"/>
<reference evidence="1" key="2">
    <citation type="submission" date="2007-05" db="EMBL/GenBank/DDBJ databases">
        <title>Genome sequence of Fusobacterium nucleatum subspecies polymorphum - a genetically tractable Fusobacterium.</title>
        <authorList>
            <person name="Karpathy S.E."/>
            <person name="Xiang Q."/>
            <person name="Gioia J."/>
            <person name="Jiang H."/>
            <person name="Liu Y."/>
            <person name="Petrosino J.F."/>
            <person name="Yerrapragada S."/>
            <person name="Fox G.E."/>
            <person name="Kinder Haake S."/>
            <person name="Weinstock G.M."/>
            <person name="Highlander S.K."/>
        </authorList>
    </citation>
    <scope>NUCLEOTIDE SEQUENCE [LARGE SCALE GENOMIC DNA]</scope>
    <source>
        <strain evidence="1">ATCC 10953</strain>
    </source>
</reference>
<evidence type="ECO:0000313" key="1">
    <source>
        <dbReference type="EMBL" id="EDK87972.1"/>
    </source>
</evidence>
<protein>
    <submittedName>
        <fullName evidence="1">Uncharacterized protein</fullName>
    </submittedName>
</protein>
<gene>
    <name evidence="1" type="ORF">FNP_0154</name>
</gene>
<proteinExistence type="predicted"/>
<reference evidence="1" key="1">
    <citation type="submission" date="2006-07" db="EMBL/GenBank/DDBJ databases">
        <authorList>
            <person name="Qin X."/>
            <person name="Weinstock G.M."/>
        </authorList>
    </citation>
    <scope>NUCLEOTIDE SEQUENCE [LARGE SCALE GENOMIC DNA]</scope>
    <source>
        <strain evidence="1">ATCC 10953</strain>
    </source>
</reference>
<sequence length="33" mass="4092">MYLYSFKNYLKTGLRKLYRLKNIYSIFKKVLSV</sequence>
<name>A5TSU7_FUSNP</name>
<accession>A5TSU7</accession>
<dbReference type="AlphaFoldDB" id="A5TSU7"/>
<dbReference type="Proteomes" id="UP000001921">
    <property type="component" value="Chromosome"/>
</dbReference>